<name>A0A364N9B9_STELY</name>
<protein>
    <submittedName>
        <fullName evidence="2">Phosphoglycerate mutase family protein</fullName>
    </submittedName>
</protein>
<dbReference type="GO" id="GO:0005737">
    <property type="term" value="C:cytoplasm"/>
    <property type="evidence" value="ECO:0007669"/>
    <property type="project" value="TreeGrafter"/>
</dbReference>
<gene>
    <name evidence="2" type="ORF">DDE83_002645</name>
</gene>
<dbReference type="SUPFAM" id="SSF53254">
    <property type="entry name" value="Phosphoglycerate mutase-like"/>
    <property type="match status" value="1"/>
</dbReference>
<dbReference type="InterPro" id="IPR029033">
    <property type="entry name" value="His_PPase_superfam"/>
</dbReference>
<dbReference type="PANTHER" id="PTHR48100:SF1">
    <property type="entry name" value="HISTIDINE PHOSPHATASE FAMILY PROTEIN-RELATED"/>
    <property type="match status" value="1"/>
</dbReference>
<dbReference type="Pfam" id="PF00300">
    <property type="entry name" value="His_Phos_1"/>
    <property type="match status" value="1"/>
</dbReference>
<feature type="compositionally biased region" description="Pro residues" evidence="1">
    <location>
        <begin position="313"/>
        <end position="330"/>
    </location>
</feature>
<dbReference type="SMART" id="SM00855">
    <property type="entry name" value="PGAM"/>
    <property type="match status" value="1"/>
</dbReference>
<dbReference type="CDD" id="cd07067">
    <property type="entry name" value="HP_PGM_like"/>
    <property type="match status" value="1"/>
</dbReference>
<reference evidence="3" key="1">
    <citation type="submission" date="2018-05" db="EMBL/GenBank/DDBJ databases">
        <title>Draft genome sequence of Stemphylium lycopersici strain CIDEFI 213.</title>
        <authorList>
            <person name="Medina R."/>
            <person name="Franco M.E.E."/>
            <person name="Lucentini C.G."/>
            <person name="Saparrat M.C.N."/>
            <person name="Balatti P.A."/>
        </authorList>
    </citation>
    <scope>NUCLEOTIDE SEQUENCE [LARGE SCALE GENOMIC DNA]</scope>
    <source>
        <strain evidence="3">CIDEFI 213</strain>
    </source>
</reference>
<evidence type="ECO:0000313" key="2">
    <source>
        <dbReference type="EMBL" id="RAR13915.1"/>
    </source>
</evidence>
<organism evidence="2 3">
    <name type="scientific">Stemphylium lycopersici</name>
    <name type="common">Tomato gray leaf spot disease fungus</name>
    <name type="synonym">Thyrospora lycopersici</name>
    <dbReference type="NCBI Taxonomy" id="183478"/>
    <lineage>
        <taxon>Eukaryota</taxon>
        <taxon>Fungi</taxon>
        <taxon>Dikarya</taxon>
        <taxon>Ascomycota</taxon>
        <taxon>Pezizomycotina</taxon>
        <taxon>Dothideomycetes</taxon>
        <taxon>Pleosporomycetidae</taxon>
        <taxon>Pleosporales</taxon>
        <taxon>Pleosporineae</taxon>
        <taxon>Pleosporaceae</taxon>
        <taxon>Stemphylium</taxon>
    </lineage>
</organism>
<feature type="region of interest" description="Disordered" evidence="1">
    <location>
        <begin position="305"/>
        <end position="330"/>
    </location>
</feature>
<dbReference type="EMBL" id="QGDH01000028">
    <property type="protein sequence ID" value="RAR13915.1"/>
    <property type="molecule type" value="Genomic_DNA"/>
</dbReference>
<comment type="caution">
    <text evidence="2">The sequence shown here is derived from an EMBL/GenBank/DDBJ whole genome shotgun (WGS) entry which is preliminary data.</text>
</comment>
<dbReference type="InterPro" id="IPR013078">
    <property type="entry name" value="His_Pase_superF_clade-1"/>
</dbReference>
<accession>A0A364N9B9</accession>
<dbReference type="Gene3D" id="3.40.50.1240">
    <property type="entry name" value="Phosphoglycerate mutase-like"/>
    <property type="match status" value="1"/>
</dbReference>
<dbReference type="Proteomes" id="UP000249619">
    <property type="component" value="Unassembled WGS sequence"/>
</dbReference>
<dbReference type="OrthoDB" id="496981at2759"/>
<dbReference type="AlphaFoldDB" id="A0A364N9B9"/>
<proteinExistence type="predicted"/>
<dbReference type="PANTHER" id="PTHR48100">
    <property type="entry name" value="BROAD-SPECIFICITY PHOSPHATASE YOR283W-RELATED"/>
    <property type="match status" value="1"/>
</dbReference>
<dbReference type="InterPro" id="IPR050275">
    <property type="entry name" value="PGM_Phosphatase"/>
</dbReference>
<evidence type="ECO:0000256" key="1">
    <source>
        <dbReference type="SAM" id="MobiDB-lite"/>
    </source>
</evidence>
<sequence>MSTSGNDGRVAVGGDGQQDFHFKYTVQKGSFMQSEDETDDKTFDFKKSNFGLIERSYSTDSDDKELLWKSFEKYVRSLEAAKKENESFKVLFLGRHGQGWHNVAETKYGTKAWDCYWSALDGADGITWSDANLTATGQGQAKDVNKLWASQLPLGIPAPETYYVSPLTRTIETADLSFQGLDLPTDKPYKPFIKELLREALGIHTCDRRSTLSHLKPTFPHLTFEEGFSELDLLWEADYREPDTARRYRLATFLDDIFSTDANVFLSLTSHSGAIGSILEAIGHRKFALETGGVIPVFVKAERVQGKREVPPREPSAAPPLCPEPPSESM</sequence>
<dbReference type="GO" id="GO:0016791">
    <property type="term" value="F:phosphatase activity"/>
    <property type="evidence" value="ECO:0007669"/>
    <property type="project" value="TreeGrafter"/>
</dbReference>
<keyword evidence="3" id="KW-1185">Reference proteome</keyword>
<evidence type="ECO:0000313" key="3">
    <source>
        <dbReference type="Proteomes" id="UP000249619"/>
    </source>
</evidence>